<gene>
    <name evidence="1" type="ORF">F5148DRAFT_977026</name>
</gene>
<comment type="caution">
    <text evidence="1">The sequence shown here is derived from an EMBL/GenBank/DDBJ whole genome shotgun (WGS) entry which is preliminary data.</text>
</comment>
<reference evidence="1" key="1">
    <citation type="submission" date="2021-03" db="EMBL/GenBank/DDBJ databases">
        <title>Evolutionary priming and transition to the ectomycorrhizal habit in an iconic lineage of mushroom-forming fungi: is preadaptation a requirement?</title>
        <authorList>
            <consortium name="DOE Joint Genome Institute"/>
            <person name="Looney B.P."/>
            <person name="Miyauchi S."/>
            <person name="Morin E."/>
            <person name="Drula E."/>
            <person name="Courty P.E."/>
            <person name="Chicoki N."/>
            <person name="Fauchery L."/>
            <person name="Kohler A."/>
            <person name="Kuo A."/>
            <person name="LaButti K."/>
            <person name="Pangilinan J."/>
            <person name="Lipzen A."/>
            <person name="Riley R."/>
            <person name="Andreopoulos W."/>
            <person name="He G."/>
            <person name="Johnson J."/>
            <person name="Barry K.W."/>
            <person name="Grigoriev I.V."/>
            <person name="Nagy L."/>
            <person name="Hibbett D."/>
            <person name="Henrissat B."/>
            <person name="Matheny P.B."/>
            <person name="Labbe J."/>
            <person name="Martin A.F."/>
        </authorList>
    </citation>
    <scope>NUCLEOTIDE SEQUENCE</scope>
    <source>
        <strain evidence="1">BPL698</strain>
    </source>
</reference>
<sequence>MRVLVTVGSTKFDALVGAALSQPVLDALIQKGYSDIVVQCGDSHVDEFGPTDVERKVRRHGLDIDVWRFKPRLDEEYDAADLIIGHAGSGTILDVLRRGKRLIIVPNPTLLDNHQEDMAHAMGELGHAKVSRVNELARSVMDLDASSLVPFPPFDASKFRGLMDQEMGFES</sequence>
<proteinExistence type="predicted"/>
<keyword evidence="2" id="KW-1185">Reference proteome</keyword>
<evidence type="ECO:0000313" key="2">
    <source>
        <dbReference type="Proteomes" id="UP001207468"/>
    </source>
</evidence>
<organism evidence="1 2">
    <name type="scientific">Russula earlei</name>
    <dbReference type="NCBI Taxonomy" id="71964"/>
    <lineage>
        <taxon>Eukaryota</taxon>
        <taxon>Fungi</taxon>
        <taxon>Dikarya</taxon>
        <taxon>Basidiomycota</taxon>
        <taxon>Agaricomycotina</taxon>
        <taxon>Agaricomycetes</taxon>
        <taxon>Russulales</taxon>
        <taxon>Russulaceae</taxon>
        <taxon>Russula</taxon>
    </lineage>
</organism>
<protein>
    <submittedName>
        <fullName evidence="1">Glycosyltransferase family 1 protein</fullName>
    </submittedName>
</protein>
<accession>A0ACC0UGM0</accession>
<dbReference type="EMBL" id="JAGFNK010000046">
    <property type="protein sequence ID" value="KAI9510237.1"/>
    <property type="molecule type" value="Genomic_DNA"/>
</dbReference>
<evidence type="ECO:0000313" key="1">
    <source>
        <dbReference type="EMBL" id="KAI9510237.1"/>
    </source>
</evidence>
<dbReference type="Proteomes" id="UP001207468">
    <property type="component" value="Unassembled WGS sequence"/>
</dbReference>
<name>A0ACC0UGM0_9AGAM</name>